<dbReference type="EMBL" id="JBHRXV010000011">
    <property type="protein sequence ID" value="MFC3714110.1"/>
    <property type="molecule type" value="Genomic_DNA"/>
</dbReference>
<keyword evidence="1" id="KW-0547">Nucleotide-binding</keyword>
<dbReference type="SMART" id="SM00382">
    <property type="entry name" value="AAA"/>
    <property type="match status" value="1"/>
</dbReference>
<evidence type="ECO:0000256" key="5">
    <source>
        <dbReference type="ARBA" id="ARBA00023125"/>
    </source>
</evidence>
<dbReference type="Pfam" id="PF25601">
    <property type="entry name" value="AAA_lid_14"/>
    <property type="match status" value="1"/>
</dbReference>
<sequence length="395" mass="43011">MYGSQAQEVQGFDRDGGAPAWPREASLALVAEHRPTIREARATLESTLIGDSLAMQEVRHLIRQVAKSDASVIVTGPTGSGKEVIANAIHRESPRAAQPFVAVNTGAIPRDLLESELFGHEKGSFTGAINQRRGRFEEADGGTLFLDEIGDMPIDMQVKLLRVLEARSVQRVGGRGQIAVDTRIVSATHRDIDAAIEEQRFRADLFFRLAVFPIDLPSLAERREDVPQLVRHFVALSNAKLSFNQAAIERMANHEWPGNVRELRNVIDRAAIMFGGQVIGAEQAEMLLAPRGRRLAAGIATAAEPVAAPIDGQRDARSLLTDLASRLGAEPADMDAPLIGEEPVDLRTTVADIEQRYITEALRAADGVVAEAARLLSLQRTTLIEKMRKHGLKAA</sequence>
<dbReference type="InterPro" id="IPR003593">
    <property type="entry name" value="AAA+_ATPase"/>
</dbReference>
<accession>A0ABV7XF74</accession>
<evidence type="ECO:0000256" key="2">
    <source>
        <dbReference type="ARBA" id="ARBA00022840"/>
    </source>
</evidence>
<dbReference type="PANTHER" id="PTHR32071:SF117">
    <property type="entry name" value="PTS-DEPENDENT DIHYDROXYACETONE KINASE OPERON REGULATORY PROTEIN-RELATED"/>
    <property type="match status" value="1"/>
</dbReference>
<dbReference type="RefSeq" id="WP_380863235.1">
    <property type="nucleotide sequence ID" value="NZ_JBHRXV010000011.1"/>
</dbReference>
<evidence type="ECO:0000259" key="8">
    <source>
        <dbReference type="PROSITE" id="PS50045"/>
    </source>
</evidence>
<dbReference type="Gene3D" id="1.10.8.60">
    <property type="match status" value="1"/>
</dbReference>
<name>A0ABV7XF74_9SPHN</name>
<dbReference type="InterPro" id="IPR025943">
    <property type="entry name" value="Sigma_54_int_dom_ATP-bd_2"/>
</dbReference>
<dbReference type="InterPro" id="IPR002197">
    <property type="entry name" value="HTH_Fis"/>
</dbReference>
<evidence type="ECO:0000256" key="7">
    <source>
        <dbReference type="ARBA" id="ARBA00023163"/>
    </source>
</evidence>
<dbReference type="InterPro" id="IPR009057">
    <property type="entry name" value="Homeodomain-like_sf"/>
</dbReference>
<dbReference type="Pfam" id="PF02954">
    <property type="entry name" value="HTH_8"/>
    <property type="match status" value="1"/>
</dbReference>
<dbReference type="InterPro" id="IPR025944">
    <property type="entry name" value="Sigma_54_int_dom_CS"/>
</dbReference>
<keyword evidence="7" id="KW-0804">Transcription</keyword>
<protein>
    <submittedName>
        <fullName evidence="9">Sigma-54 interaction domain-containing protein</fullName>
    </submittedName>
</protein>
<keyword evidence="6" id="KW-0010">Activator</keyword>
<evidence type="ECO:0000313" key="9">
    <source>
        <dbReference type="EMBL" id="MFC3714110.1"/>
    </source>
</evidence>
<reference evidence="10" key="1">
    <citation type="journal article" date="2019" name="Int. J. Syst. Evol. Microbiol.">
        <title>The Global Catalogue of Microorganisms (GCM) 10K type strain sequencing project: providing services to taxonomists for standard genome sequencing and annotation.</title>
        <authorList>
            <consortium name="The Broad Institute Genomics Platform"/>
            <consortium name="The Broad Institute Genome Sequencing Center for Infectious Disease"/>
            <person name="Wu L."/>
            <person name="Ma J."/>
        </authorList>
    </citation>
    <scope>NUCLEOTIDE SEQUENCE [LARGE SCALE GENOMIC DNA]</scope>
    <source>
        <strain evidence="10">KCTC 42644</strain>
    </source>
</reference>
<proteinExistence type="predicted"/>
<keyword evidence="10" id="KW-1185">Reference proteome</keyword>
<keyword evidence="2" id="KW-0067">ATP-binding</keyword>
<comment type="caution">
    <text evidence="9">The sequence shown here is derived from an EMBL/GenBank/DDBJ whole genome shotgun (WGS) entry which is preliminary data.</text>
</comment>
<organism evidence="9 10">
    <name type="scientific">Sphingoaurantiacus capsulatus</name>
    <dbReference type="NCBI Taxonomy" id="1771310"/>
    <lineage>
        <taxon>Bacteria</taxon>
        <taxon>Pseudomonadati</taxon>
        <taxon>Pseudomonadota</taxon>
        <taxon>Alphaproteobacteria</taxon>
        <taxon>Sphingomonadales</taxon>
        <taxon>Sphingosinicellaceae</taxon>
        <taxon>Sphingoaurantiacus</taxon>
    </lineage>
</organism>
<feature type="domain" description="Sigma-54 factor interaction" evidence="8">
    <location>
        <begin position="48"/>
        <end position="272"/>
    </location>
</feature>
<dbReference type="PROSITE" id="PS00688">
    <property type="entry name" value="SIGMA54_INTERACT_3"/>
    <property type="match status" value="1"/>
</dbReference>
<gene>
    <name evidence="9" type="ORF">ACFOMD_16180</name>
</gene>
<dbReference type="PROSITE" id="PS50045">
    <property type="entry name" value="SIGMA54_INTERACT_4"/>
    <property type="match status" value="1"/>
</dbReference>
<dbReference type="Proteomes" id="UP001595615">
    <property type="component" value="Unassembled WGS sequence"/>
</dbReference>
<dbReference type="InterPro" id="IPR027417">
    <property type="entry name" value="P-loop_NTPase"/>
</dbReference>
<dbReference type="SUPFAM" id="SSF52540">
    <property type="entry name" value="P-loop containing nucleoside triphosphate hydrolases"/>
    <property type="match status" value="1"/>
</dbReference>
<evidence type="ECO:0000256" key="1">
    <source>
        <dbReference type="ARBA" id="ARBA00022741"/>
    </source>
</evidence>
<dbReference type="CDD" id="cd00009">
    <property type="entry name" value="AAA"/>
    <property type="match status" value="1"/>
</dbReference>
<dbReference type="SUPFAM" id="SSF46689">
    <property type="entry name" value="Homeodomain-like"/>
    <property type="match status" value="1"/>
</dbReference>
<dbReference type="PROSITE" id="PS00676">
    <property type="entry name" value="SIGMA54_INTERACT_2"/>
    <property type="match status" value="1"/>
</dbReference>
<keyword evidence="5" id="KW-0238">DNA-binding</keyword>
<evidence type="ECO:0000256" key="6">
    <source>
        <dbReference type="ARBA" id="ARBA00023159"/>
    </source>
</evidence>
<dbReference type="InterPro" id="IPR002078">
    <property type="entry name" value="Sigma_54_int"/>
</dbReference>
<keyword evidence="3" id="KW-0902">Two-component regulatory system</keyword>
<keyword evidence="4" id="KW-0805">Transcription regulation</keyword>
<dbReference type="InterPro" id="IPR058031">
    <property type="entry name" value="AAA_lid_NorR"/>
</dbReference>
<dbReference type="Pfam" id="PF00158">
    <property type="entry name" value="Sigma54_activat"/>
    <property type="match status" value="1"/>
</dbReference>
<evidence type="ECO:0000313" key="10">
    <source>
        <dbReference type="Proteomes" id="UP001595615"/>
    </source>
</evidence>
<evidence type="ECO:0000256" key="3">
    <source>
        <dbReference type="ARBA" id="ARBA00023012"/>
    </source>
</evidence>
<dbReference type="Gene3D" id="1.10.10.60">
    <property type="entry name" value="Homeodomain-like"/>
    <property type="match status" value="1"/>
</dbReference>
<dbReference type="Gene3D" id="3.40.50.300">
    <property type="entry name" value="P-loop containing nucleotide triphosphate hydrolases"/>
    <property type="match status" value="1"/>
</dbReference>
<dbReference type="PRINTS" id="PR01590">
    <property type="entry name" value="HTHFIS"/>
</dbReference>
<evidence type="ECO:0000256" key="4">
    <source>
        <dbReference type="ARBA" id="ARBA00023015"/>
    </source>
</evidence>
<dbReference type="PANTHER" id="PTHR32071">
    <property type="entry name" value="TRANSCRIPTIONAL REGULATORY PROTEIN"/>
    <property type="match status" value="1"/>
</dbReference>